<keyword evidence="3" id="KW-1185">Reference proteome</keyword>
<proteinExistence type="predicted"/>
<name>A0A0D2KU90_9CHLO</name>
<dbReference type="Proteomes" id="UP000054498">
    <property type="component" value="Unassembled WGS sequence"/>
</dbReference>
<feature type="coiled-coil region" evidence="1">
    <location>
        <begin position="341"/>
        <end position="368"/>
    </location>
</feature>
<evidence type="ECO:0000313" key="2">
    <source>
        <dbReference type="EMBL" id="KIY99003.1"/>
    </source>
</evidence>
<evidence type="ECO:0000313" key="3">
    <source>
        <dbReference type="Proteomes" id="UP000054498"/>
    </source>
</evidence>
<gene>
    <name evidence="2" type="ORF">MNEG_8961</name>
</gene>
<dbReference type="EMBL" id="KK101988">
    <property type="protein sequence ID" value="KIY99003.1"/>
    <property type="molecule type" value="Genomic_DNA"/>
</dbReference>
<accession>A0A0D2KU90</accession>
<keyword evidence="1" id="KW-0175">Coiled coil</keyword>
<reference evidence="2 3" key="1">
    <citation type="journal article" date="2013" name="BMC Genomics">
        <title>Reconstruction of the lipid metabolism for the microalga Monoraphidium neglectum from its genome sequence reveals characteristics suitable for biofuel production.</title>
        <authorList>
            <person name="Bogen C."/>
            <person name="Al-Dilaimi A."/>
            <person name="Albersmeier A."/>
            <person name="Wichmann J."/>
            <person name="Grundmann M."/>
            <person name="Rupp O."/>
            <person name="Lauersen K.J."/>
            <person name="Blifernez-Klassen O."/>
            <person name="Kalinowski J."/>
            <person name="Goesmann A."/>
            <person name="Mussgnug J.H."/>
            <person name="Kruse O."/>
        </authorList>
    </citation>
    <scope>NUCLEOTIDE SEQUENCE [LARGE SCALE GENOMIC DNA]</scope>
    <source>
        <strain evidence="2 3">SAG 48.87</strain>
    </source>
</reference>
<dbReference type="RefSeq" id="XP_013898023.1">
    <property type="nucleotide sequence ID" value="XM_014042569.1"/>
</dbReference>
<dbReference type="AlphaFoldDB" id="A0A0D2KU90"/>
<sequence>MDAAARAAVEAEAIQSGRLPSVEDAFDVATLLVCALTAPEATAAAAEVASAAYYRLYQSDAHVAAAVAALLAPASRSALVAALEGGGHAALEAGEILFDVVCGGARGGAVTSETNDRIAGTDGMIESLVHALQRATGEVLQVPEAPLRHIRWRAFRNLCFVLETLMWCEGCAARILAAPGAVGGLAAAGRVGWRPSDARFLIVLTMFDSMIEALGADAARALMAEEGVFDTVVAAAGKGDGSIVLSALKTLRLLARADAETAGRIIADANARAALTGVAITGPQSEAARAAGRCTLRAIARAGHAAAVAVAVKPCLAAPADGAERGRARAVLMEFLPTVAVDALEAVARDAEVEAAALRAEVAEQRAIPVNTRAAIVELAATAART</sequence>
<evidence type="ECO:0000256" key="1">
    <source>
        <dbReference type="SAM" id="Coils"/>
    </source>
</evidence>
<dbReference type="GeneID" id="25741836"/>
<dbReference type="KEGG" id="mng:MNEG_8961"/>
<protein>
    <submittedName>
        <fullName evidence="2">Uncharacterized protein</fullName>
    </submittedName>
</protein>
<organism evidence="2 3">
    <name type="scientific">Monoraphidium neglectum</name>
    <dbReference type="NCBI Taxonomy" id="145388"/>
    <lineage>
        <taxon>Eukaryota</taxon>
        <taxon>Viridiplantae</taxon>
        <taxon>Chlorophyta</taxon>
        <taxon>core chlorophytes</taxon>
        <taxon>Chlorophyceae</taxon>
        <taxon>CS clade</taxon>
        <taxon>Sphaeropleales</taxon>
        <taxon>Selenastraceae</taxon>
        <taxon>Monoraphidium</taxon>
    </lineage>
</organism>